<keyword evidence="2" id="KW-1185">Reference proteome</keyword>
<dbReference type="Gene3D" id="1.20.1590.10">
    <property type="entry name" value="YP_001051499.1 domain like"/>
    <property type="match status" value="1"/>
</dbReference>
<gene>
    <name evidence="1" type="ORF">ACFSJ3_15830</name>
</gene>
<name>A0ABW4XT59_9GAMM</name>
<dbReference type="Pfam" id="PF04222">
    <property type="entry name" value="DUF416"/>
    <property type="match status" value="1"/>
</dbReference>
<sequence length="192" mass="21881">MASANTLNQQIRELSHWHQLAFSIALCERMLPNYQLFSEAVAWGDAATLTNSLNAAWDALRTKPSQFNHERWQEKLAENIPDPEDYDMYGVWPAMDAATALDTLFSLFAEPKGPAALEISRLSRHCVKQYIQITEGEDVELKTHPLMQYEFDMQSELVEWLADHAKSPNTVSQLRKEFLSPLISNLGLSIEE</sequence>
<reference evidence="2" key="1">
    <citation type="journal article" date="2019" name="Int. J. Syst. Evol. Microbiol.">
        <title>The Global Catalogue of Microorganisms (GCM) 10K type strain sequencing project: providing services to taxonomists for standard genome sequencing and annotation.</title>
        <authorList>
            <consortium name="The Broad Institute Genomics Platform"/>
            <consortium name="The Broad Institute Genome Sequencing Center for Infectious Disease"/>
            <person name="Wu L."/>
            <person name="Ma J."/>
        </authorList>
    </citation>
    <scope>NUCLEOTIDE SEQUENCE [LARGE SCALE GENOMIC DNA]</scope>
    <source>
        <strain evidence="2">CGMCC 1.10992</strain>
    </source>
</reference>
<organism evidence="1 2">
    <name type="scientific">Corallincola platygyrae</name>
    <dbReference type="NCBI Taxonomy" id="1193278"/>
    <lineage>
        <taxon>Bacteria</taxon>
        <taxon>Pseudomonadati</taxon>
        <taxon>Pseudomonadota</taxon>
        <taxon>Gammaproteobacteria</taxon>
        <taxon>Alteromonadales</taxon>
        <taxon>Psychromonadaceae</taxon>
        <taxon>Corallincola</taxon>
    </lineage>
</organism>
<protein>
    <submittedName>
        <fullName evidence="1">YjaG family protein</fullName>
    </submittedName>
</protein>
<proteinExistence type="predicted"/>
<comment type="caution">
    <text evidence="1">The sequence shown here is derived from an EMBL/GenBank/DDBJ whole genome shotgun (WGS) entry which is preliminary data.</text>
</comment>
<dbReference type="EMBL" id="JBHUHT010000017">
    <property type="protein sequence ID" value="MFD2097468.1"/>
    <property type="molecule type" value="Genomic_DNA"/>
</dbReference>
<evidence type="ECO:0000313" key="2">
    <source>
        <dbReference type="Proteomes" id="UP001597380"/>
    </source>
</evidence>
<dbReference type="Proteomes" id="UP001597380">
    <property type="component" value="Unassembled WGS sequence"/>
</dbReference>
<dbReference type="InterPro" id="IPR007338">
    <property type="entry name" value="DUF416"/>
</dbReference>
<dbReference type="InterPro" id="IPR023381">
    <property type="entry name" value="YP001051499.1-like_dom_sf"/>
</dbReference>
<evidence type="ECO:0000313" key="1">
    <source>
        <dbReference type="EMBL" id="MFD2097468.1"/>
    </source>
</evidence>
<accession>A0ABW4XT59</accession>